<gene>
    <name evidence="1" type="ordered locus">HNE_2498</name>
</gene>
<evidence type="ECO:0000313" key="2">
    <source>
        <dbReference type="Proteomes" id="UP000001959"/>
    </source>
</evidence>
<name>Q0BZA1_HYPNA</name>
<evidence type="ECO:0000313" key="1">
    <source>
        <dbReference type="EMBL" id="ABI75422.1"/>
    </source>
</evidence>
<proteinExistence type="predicted"/>
<dbReference type="EMBL" id="CP000158">
    <property type="protein sequence ID" value="ABI75422.1"/>
    <property type="molecule type" value="Genomic_DNA"/>
</dbReference>
<dbReference type="AlphaFoldDB" id="Q0BZA1"/>
<organism evidence="1 2">
    <name type="scientific">Hyphomonas neptunium (strain ATCC 15444)</name>
    <dbReference type="NCBI Taxonomy" id="228405"/>
    <lineage>
        <taxon>Bacteria</taxon>
        <taxon>Pseudomonadati</taxon>
        <taxon>Pseudomonadota</taxon>
        <taxon>Alphaproteobacteria</taxon>
        <taxon>Hyphomonadales</taxon>
        <taxon>Hyphomonadaceae</taxon>
        <taxon>Hyphomonas</taxon>
    </lineage>
</organism>
<dbReference type="HOGENOM" id="CLU_3403992_0_0_5"/>
<reference evidence="1 2" key="1">
    <citation type="journal article" date="2006" name="J. Bacteriol.">
        <title>Comparative genomic evidence for a close relationship between the dimorphic prosthecate bacteria Hyphomonas neptunium and Caulobacter crescentus.</title>
        <authorList>
            <person name="Badger J.H."/>
            <person name="Hoover T.R."/>
            <person name="Brun Y.V."/>
            <person name="Weiner R.M."/>
            <person name="Laub M.T."/>
            <person name="Alexandre G."/>
            <person name="Mrazek J."/>
            <person name="Ren Q."/>
            <person name="Paulsen I.T."/>
            <person name="Nelson K.E."/>
            <person name="Khouri H.M."/>
            <person name="Radune D."/>
            <person name="Sosa J."/>
            <person name="Dodson R.J."/>
            <person name="Sullivan S.A."/>
            <person name="Rosovitz M.J."/>
            <person name="Madupu R."/>
            <person name="Brinkac L.M."/>
            <person name="Durkin A.S."/>
            <person name="Daugherty S.C."/>
            <person name="Kothari S.P."/>
            <person name="Giglio M.G."/>
            <person name="Zhou L."/>
            <person name="Haft D.H."/>
            <person name="Selengut J.D."/>
            <person name="Davidsen T.M."/>
            <person name="Yang Q."/>
            <person name="Zafar N."/>
            <person name="Ward N.L."/>
        </authorList>
    </citation>
    <scope>NUCLEOTIDE SEQUENCE [LARGE SCALE GENOMIC DNA]</scope>
    <source>
        <strain evidence="1 2">ATCC 15444</strain>
    </source>
</reference>
<dbReference type="Proteomes" id="UP000001959">
    <property type="component" value="Chromosome"/>
</dbReference>
<keyword evidence="2" id="KW-1185">Reference proteome</keyword>
<protein>
    <submittedName>
        <fullName evidence="1">Uncharacterized protein</fullName>
    </submittedName>
</protein>
<dbReference type="KEGG" id="hne:HNE_2498"/>
<accession>Q0BZA1</accession>
<sequence length="30" mass="2976">MASIATHGRMAKMAASLNLGVCAANGSILD</sequence>